<dbReference type="EMBL" id="GL883021">
    <property type="protein sequence ID" value="EGG17947.1"/>
    <property type="molecule type" value="Genomic_DNA"/>
</dbReference>
<dbReference type="KEGG" id="dfa:DFA_08948"/>
<sequence length="58" mass="6826">MSIFASLEKLSLSSSIKKMNQQINNDITKMQNQCLDNQNCSHNELSQFKWKLVKFRSF</sequence>
<evidence type="ECO:0000313" key="2">
    <source>
        <dbReference type="Proteomes" id="UP000007797"/>
    </source>
</evidence>
<gene>
    <name evidence="1" type="ORF">DFA_08948</name>
</gene>
<organism evidence="1 2">
    <name type="scientific">Cavenderia fasciculata</name>
    <name type="common">Slime mold</name>
    <name type="synonym">Dictyostelium fasciculatum</name>
    <dbReference type="NCBI Taxonomy" id="261658"/>
    <lineage>
        <taxon>Eukaryota</taxon>
        <taxon>Amoebozoa</taxon>
        <taxon>Evosea</taxon>
        <taxon>Eumycetozoa</taxon>
        <taxon>Dictyostelia</taxon>
        <taxon>Acytosteliales</taxon>
        <taxon>Cavenderiaceae</taxon>
        <taxon>Cavenderia</taxon>
    </lineage>
</organism>
<name>F4Q554_CACFS</name>
<dbReference type="RefSeq" id="XP_004356431.1">
    <property type="nucleotide sequence ID" value="XM_004356378.1"/>
</dbReference>
<dbReference type="Proteomes" id="UP000007797">
    <property type="component" value="Unassembled WGS sequence"/>
</dbReference>
<evidence type="ECO:0000313" key="1">
    <source>
        <dbReference type="EMBL" id="EGG17947.1"/>
    </source>
</evidence>
<dbReference type="GeneID" id="14868683"/>
<protein>
    <submittedName>
        <fullName evidence="1">Uncharacterized protein</fullName>
    </submittedName>
</protein>
<accession>F4Q554</accession>
<dbReference type="AlphaFoldDB" id="F4Q554"/>
<keyword evidence="2" id="KW-1185">Reference proteome</keyword>
<proteinExistence type="predicted"/>
<reference evidence="2" key="1">
    <citation type="journal article" date="2011" name="Genome Res.">
        <title>Phylogeny-wide analysis of social amoeba genomes highlights ancient origins for complex intercellular communication.</title>
        <authorList>
            <person name="Heidel A.J."/>
            <person name="Lawal H.M."/>
            <person name="Felder M."/>
            <person name="Schilde C."/>
            <person name="Helps N.R."/>
            <person name="Tunggal B."/>
            <person name="Rivero F."/>
            <person name="John U."/>
            <person name="Schleicher M."/>
            <person name="Eichinger L."/>
            <person name="Platzer M."/>
            <person name="Noegel A.A."/>
            <person name="Schaap P."/>
            <person name="Gloeckner G."/>
        </authorList>
    </citation>
    <scope>NUCLEOTIDE SEQUENCE [LARGE SCALE GENOMIC DNA]</scope>
    <source>
        <strain evidence="2">SH3</strain>
    </source>
</reference>